<dbReference type="Proteomes" id="UP000308836">
    <property type="component" value="Unassembled WGS sequence"/>
</dbReference>
<sequence>MDPVRQIIQDEKHGEDSLRVGILASASVGIMDAGCYVTRGKVFASSQTGNLLYLGMDIANGDFSQILKYTFPVLLFVLGVVLGTHFHLHDDRKGWRIGPALCEIVLILIATMLPASWNALANPMFGLVCGLQAITFRRIHHIPLATVYLNGNLREAVERLVKYIHLRDSDDMYRFLLSIILVVTFLVNVIIGAFFAQFMTHYVTIIAALLLGVDVFIMMHDKAKHDHAENAAS</sequence>
<organism evidence="1 2">
    <name type="scientific">Dubosiella muris</name>
    <dbReference type="NCBI Taxonomy" id="3038133"/>
    <lineage>
        <taxon>Bacteria</taxon>
        <taxon>Bacillati</taxon>
        <taxon>Bacillota</taxon>
        <taxon>Erysipelotrichia</taxon>
        <taxon>Erysipelotrichales</taxon>
        <taxon>Erysipelotrichaceae</taxon>
        <taxon>Dubosiella</taxon>
    </lineage>
</organism>
<comment type="caution">
    <text evidence="1">The sequence shown here is derived from an EMBL/GenBank/DDBJ whole genome shotgun (WGS) entry which is preliminary data.</text>
</comment>
<dbReference type="EMBL" id="SRYG01000006">
    <property type="protein sequence ID" value="TGY66467.1"/>
    <property type="molecule type" value="Genomic_DNA"/>
</dbReference>
<protein>
    <submittedName>
        <fullName evidence="1">DUF1275 domain-containing protein</fullName>
    </submittedName>
</protein>
<keyword evidence="2" id="KW-1185">Reference proteome</keyword>
<accession>A0AC61R9X7</accession>
<gene>
    <name evidence="1" type="ORF">E5336_04015</name>
</gene>
<name>A0AC61R9X7_9FIRM</name>
<evidence type="ECO:0000313" key="1">
    <source>
        <dbReference type="EMBL" id="TGY66467.1"/>
    </source>
</evidence>
<reference evidence="1" key="1">
    <citation type="submission" date="2019-04" db="EMBL/GenBank/DDBJ databases">
        <title>Microbes associate with the intestines of laboratory mice.</title>
        <authorList>
            <person name="Navarre W."/>
            <person name="Wong E."/>
            <person name="Huang K."/>
            <person name="Tropini C."/>
            <person name="Ng K."/>
            <person name="Yu B."/>
        </authorList>
    </citation>
    <scope>NUCLEOTIDE SEQUENCE</scope>
    <source>
        <strain evidence="1">NM09_H32</strain>
    </source>
</reference>
<proteinExistence type="predicted"/>
<evidence type="ECO:0000313" key="2">
    <source>
        <dbReference type="Proteomes" id="UP000308836"/>
    </source>
</evidence>